<keyword evidence="1" id="KW-0472">Membrane</keyword>
<gene>
    <name evidence="2" type="ORF">ACJRO7_020311</name>
</gene>
<evidence type="ECO:0000313" key="3">
    <source>
        <dbReference type="Proteomes" id="UP001634007"/>
    </source>
</evidence>
<feature type="transmembrane region" description="Helical" evidence="1">
    <location>
        <begin position="20"/>
        <end position="37"/>
    </location>
</feature>
<dbReference type="AlphaFoldDB" id="A0ABD3KJ27"/>
<dbReference type="Proteomes" id="UP001634007">
    <property type="component" value="Unassembled WGS sequence"/>
</dbReference>
<evidence type="ECO:0000256" key="1">
    <source>
        <dbReference type="SAM" id="Phobius"/>
    </source>
</evidence>
<proteinExistence type="predicted"/>
<keyword evidence="1" id="KW-0812">Transmembrane</keyword>
<feature type="transmembrane region" description="Helical" evidence="1">
    <location>
        <begin position="102"/>
        <end position="122"/>
    </location>
</feature>
<accession>A0ABD3KJ27</accession>
<dbReference type="PANTHER" id="PTHR36712">
    <property type="entry name" value="TRANSMEMBRANE PROTEIN"/>
    <property type="match status" value="1"/>
</dbReference>
<keyword evidence="1" id="KW-1133">Transmembrane helix</keyword>
<organism evidence="2 3">
    <name type="scientific">Eucalyptus globulus</name>
    <name type="common">Tasmanian blue gum</name>
    <dbReference type="NCBI Taxonomy" id="34317"/>
    <lineage>
        <taxon>Eukaryota</taxon>
        <taxon>Viridiplantae</taxon>
        <taxon>Streptophyta</taxon>
        <taxon>Embryophyta</taxon>
        <taxon>Tracheophyta</taxon>
        <taxon>Spermatophyta</taxon>
        <taxon>Magnoliopsida</taxon>
        <taxon>eudicotyledons</taxon>
        <taxon>Gunneridae</taxon>
        <taxon>Pentapetalae</taxon>
        <taxon>rosids</taxon>
        <taxon>malvids</taxon>
        <taxon>Myrtales</taxon>
        <taxon>Myrtaceae</taxon>
        <taxon>Myrtoideae</taxon>
        <taxon>Eucalypteae</taxon>
        <taxon>Eucalyptus</taxon>
    </lineage>
</organism>
<keyword evidence="3" id="KW-1185">Reference proteome</keyword>
<sequence>MMVYEGFKDILKIQKFRRFVGYSVFYCFTVVLSYAHTNNTTRAGYSRGDQHYAAYPARTELLGDSDKLYKAALGNCFEAEEWGPIGFCIMSKHFERQGKASYAYHAFVASHIWSLFLLRHYVAHLLSLGQLDGSG</sequence>
<comment type="caution">
    <text evidence="2">The sequence shown here is derived from an EMBL/GenBank/DDBJ whole genome shotgun (WGS) entry which is preliminary data.</text>
</comment>
<evidence type="ECO:0000313" key="2">
    <source>
        <dbReference type="EMBL" id="KAL3738909.1"/>
    </source>
</evidence>
<dbReference type="PANTHER" id="PTHR36712:SF1">
    <property type="entry name" value="TRANSMEMBRANE PROTEIN"/>
    <property type="match status" value="1"/>
</dbReference>
<protein>
    <submittedName>
        <fullName evidence="2">Uncharacterized protein</fullName>
    </submittedName>
</protein>
<dbReference type="EMBL" id="JBJKBG010000005">
    <property type="protein sequence ID" value="KAL3738909.1"/>
    <property type="molecule type" value="Genomic_DNA"/>
</dbReference>
<name>A0ABD3KJ27_EUCGL</name>
<reference evidence="2 3" key="1">
    <citation type="submission" date="2024-11" db="EMBL/GenBank/DDBJ databases">
        <title>Chromosome-level genome assembly of Eucalyptus globulus Labill. provides insights into its genome evolution.</title>
        <authorList>
            <person name="Li X."/>
        </authorList>
    </citation>
    <scope>NUCLEOTIDE SEQUENCE [LARGE SCALE GENOMIC DNA]</scope>
    <source>
        <strain evidence="2">CL2024</strain>
        <tissue evidence="2">Fresh tender leaves</tissue>
    </source>
</reference>